<dbReference type="Proteomes" id="UP001296921">
    <property type="component" value="Unassembled WGS sequence"/>
</dbReference>
<gene>
    <name evidence="2" type="ORF">I2494_01675</name>
</gene>
<evidence type="ECO:0000313" key="2">
    <source>
        <dbReference type="EMBL" id="MBK5142444.1"/>
    </source>
</evidence>
<organism evidence="2 3">
    <name type="scientific">Limnobaculum allomyrinae</name>
    <dbReference type="NCBI Taxonomy" id="2791986"/>
    <lineage>
        <taxon>Bacteria</taxon>
        <taxon>Pseudomonadati</taxon>
        <taxon>Pseudomonadota</taxon>
        <taxon>Gammaproteobacteria</taxon>
        <taxon>Enterobacterales</taxon>
        <taxon>Budviciaceae</taxon>
        <taxon>Limnobaculum</taxon>
    </lineage>
</organism>
<dbReference type="RefSeq" id="WP_218465710.1">
    <property type="nucleotide sequence ID" value="NZ_JADRCR010000001.1"/>
</dbReference>
<accession>A0ABS1IL85</accession>
<feature type="domain" description="N-acetyltransferase" evidence="1">
    <location>
        <begin position="14"/>
        <end position="162"/>
    </location>
</feature>
<evidence type="ECO:0000313" key="3">
    <source>
        <dbReference type="Proteomes" id="UP001296921"/>
    </source>
</evidence>
<comment type="caution">
    <text evidence="2">The sequence shown here is derived from an EMBL/GenBank/DDBJ whole genome shotgun (WGS) entry which is preliminary data.</text>
</comment>
<protein>
    <submittedName>
        <fullName evidence="2">GNAT family N-acetyltransferase</fullName>
    </submittedName>
</protein>
<dbReference type="PANTHER" id="PTHR43328:SF1">
    <property type="entry name" value="N-ACETYLTRANSFERASE DOMAIN-CONTAINING PROTEIN"/>
    <property type="match status" value="1"/>
</dbReference>
<dbReference type="InterPro" id="IPR000182">
    <property type="entry name" value="GNAT_dom"/>
</dbReference>
<dbReference type="PROSITE" id="PS51186">
    <property type="entry name" value="GNAT"/>
    <property type="match status" value="1"/>
</dbReference>
<reference evidence="2 3" key="1">
    <citation type="submission" date="2020-11" db="EMBL/GenBank/DDBJ databases">
        <title>Insectihabitans protaetiae gen. nov. sp. nov. and Insectihabitans allomyrinae sp. nov., isolated from larvae of Protaetia brevitarsis seulensis and Allomyrina dichotoma, respectively.</title>
        <authorList>
            <person name="Lee S.D."/>
            <person name="Byeon Y.-S."/>
            <person name="Kim S.-M."/>
            <person name="Yang H.L."/>
            <person name="Kim I.S."/>
        </authorList>
    </citation>
    <scope>NUCLEOTIDE SEQUENCE [LARGE SCALE GENOMIC DNA]</scope>
    <source>
        <strain evidence="2 3">BWR-B9</strain>
    </source>
</reference>
<proteinExistence type="predicted"/>
<dbReference type="EMBL" id="JADRCR010000001">
    <property type="protein sequence ID" value="MBK5142444.1"/>
    <property type="molecule type" value="Genomic_DNA"/>
</dbReference>
<sequence>MEIKKLSYDYVSDIAIFANNKKIADNLRDIFPHPYTEENARQFVEFCIDTPESKQVNRAIFHDDKAVGVISLTLGEDVYAKSAEIGYWLAELYWGKGIMTDAARQMCCIAFGQYNLARLFAAVYSYNKESCKVLEKCGFEMEGVLKKSVFKNGQFFDSYMYGLVN</sequence>
<evidence type="ECO:0000259" key="1">
    <source>
        <dbReference type="PROSITE" id="PS51186"/>
    </source>
</evidence>
<keyword evidence="3" id="KW-1185">Reference proteome</keyword>
<dbReference type="PANTHER" id="PTHR43328">
    <property type="entry name" value="ACETYLTRANSFERASE-RELATED"/>
    <property type="match status" value="1"/>
</dbReference>
<dbReference type="Pfam" id="PF13302">
    <property type="entry name" value="Acetyltransf_3"/>
    <property type="match status" value="1"/>
</dbReference>
<name>A0ABS1IL85_9GAMM</name>